<keyword evidence="2" id="KW-0732">Signal</keyword>
<dbReference type="Ensembl" id="ENSCPGT00000014633.1">
    <property type="protein sequence ID" value="ENSCPGP00000013347.1"/>
    <property type="gene ID" value="ENSCPGG00000009469.1"/>
</dbReference>
<evidence type="ECO:0000256" key="2">
    <source>
        <dbReference type="SAM" id="SignalP"/>
    </source>
</evidence>
<dbReference type="InterPro" id="IPR009003">
    <property type="entry name" value="Peptidase_S1_PA"/>
</dbReference>
<dbReference type="SUPFAM" id="SSF50494">
    <property type="entry name" value="Trypsin-like serine proteases"/>
    <property type="match status" value="1"/>
</dbReference>
<keyword evidence="5" id="KW-1185">Reference proteome</keyword>
<evidence type="ECO:0000256" key="1">
    <source>
        <dbReference type="SAM" id="MobiDB-lite"/>
    </source>
</evidence>
<feature type="chain" id="PRO_5034770541" description="Peptidase S1 domain-containing protein" evidence="2">
    <location>
        <begin position="17"/>
        <end position="103"/>
    </location>
</feature>
<feature type="signal peptide" evidence="2">
    <location>
        <begin position="1"/>
        <end position="16"/>
    </location>
</feature>
<evidence type="ECO:0000313" key="5">
    <source>
        <dbReference type="Proteomes" id="UP000694419"/>
    </source>
</evidence>
<dbReference type="GO" id="GO:0006508">
    <property type="term" value="P:proteolysis"/>
    <property type="evidence" value="ECO:0007669"/>
    <property type="project" value="InterPro"/>
</dbReference>
<dbReference type="Gene3D" id="2.40.10.10">
    <property type="entry name" value="Trypsin-like serine proteases"/>
    <property type="match status" value="1"/>
</dbReference>
<accession>A0A8C3JUJ9</accession>
<dbReference type="InterPro" id="IPR018114">
    <property type="entry name" value="TRYPSIN_HIS"/>
</dbReference>
<evidence type="ECO:0000313" key="4">
    <source>
        <dbReference type="Ensembl" id="ENSCPGP00000013347.1"/>
    </source>
</evidence>
<reference evidence="4" key="2">
    <citation type="submission" date="2025-09" db="UniProtKB">
        <authorList>
            <consortium name="Ensembl"/>
        </authorList>
    </citation>
    <scope>IDENTIFICATION</scope>
</reference>
<proteinExistence type="predicted"/>
<dbReference type="Proteomes" id="UP000694419">
    <property type="component" value="Unplaced"/>
</dbReference>
<dbReference type="Pfam" id="PF00089">
    <property type="entry name" value="Trypsin"/>
    <property type="match status" value="1"/>
</dbReference>
<dbReference type="InterPro" id="IPR001254">
    <property type="entry name" value="Trypsin_dom"/>
</dbReference>
<sequence length="103" mass="11239">LWPCCIMTSFLALADAGGLHPLPPQGLFQHVSGAEEACPHCWPWRAALQLLGDYQYDGAVTSPAWLLTAAHCVQLCLHVDVGRPSRGRDRGGQRGEEHVACHR</sequence>
<dbReference type="PROSITE" id="PS00134">
    <property type="entry name" value="TRYPSIN_HIS"/>
    <property type="match status" value="1"/>
</dbReference>
<reference evidence="4" key="1">
    <citation type="submission" date="2025-08" db="UniProtKB">
        <authorList>
            <consortium name="Ensembl"/>
        </authorList>
    </citation>
    <scope>IDENTIFICATION</scope>
</reference>
<feature type="domain" description="Peptidase S1" evidence="3">
    <location>
        <begin position="33"/>
        <end position="93"/>
    </location>
</feature>
<protein>
    <recommendedName>
        <fullName evidence="3">Peptidase S1 domain-containing protein</fullName>
    </recommendedName>
</protein>
<name>A0A8C3JUJ9_9CHAR</name>
<dbReference type="GO" id="GO:0004252">
    <property type="term" value="F:serine-type endopeptidase activity"/>
    <property type="evidence" value="ECO:0007669"/>
    <property type="project" value="InterPro"/>
</dbReference>
<dbReference type="InterPro" id="IPR043504">
    <property type="entry name" value="Peptidase_S1_PA_chymotrypsin"/>
</dbReference>
<dbReference type="AlphaFoldDB" id="A0A8C3JUJ9"/>
<organism evidence="4 5">
    <name type="scientific">Calidris pygmaea</name>
    <name type="common">Spoon-billed sandpiper</name>
    <dbReference type="NCBI Taxonomy" id="425635"/>
    <lineage>
        <taxon>Eukaryota</taxon>
        <taxon>Metazoa</taxon>
        <taxon>Chordata</taxon>
        <taxon>Craniata</taxon>
        <taxon>Vertebrata</taxon>
        <taxon>Euteleostomi</taxon>
        <taxon>Archelosauria</taxon>
        <taxon>Archosauria</taxon>
        <taxon>Dinosauria</taxon>
        <taxon>Saurischia</taxon>
        <taxon>Theropoda</taxon>
        <taxon>Coelurosauria</taxon>
        <taxon>Aves</taxon>
        <taxon>Neognathae</taxon>
        <taxon>Neoaves</taxon>
        <taxon>Charadriiformes</taxon>
        <taxon>Scolopacidae</taxon>
        <taxon>Calidris</taxon>
    </lineage>
</organism>
<feature type="region of interest" description="Disordered" evidence="1">
    <location>
        <begin position="84"/>
        <end position="103"/>
    </location>
</feature>
<evidence type="ECO:0000259" key="3">
    <source>
        <dbReference type="Pfam" id="PF00089"/>
    </source>
</evidence>